<dbReference type="Gene3D" id="3.40.50.1000">
    <property type="entry name" value="HAD superfamily/HAD-like"/>
    <property type="match status" value="1"/>
</dbReference>
<dbReference type="RefSeq" id="WP_179911736.1">
    <property type="nucleotide sequence ID" value="NZ_CP058910.1"/>
</dbReference>
<keyword evidence="2" id="KW-0378">Hydrolase</keyword>
<dbReference type="Pfam" id="PF00702">
    <property type="entry name" value="Hydrolase"/>
    <property type="match status" value="1"/>
</dbReference>
<dbReference type="SFLD" id="SFLDG01129">
    <property type="entry name" value="C1.5:_HAD__Beta-PGM__Phosphata"/>
    <property type="match status" value="1"/>
</dbReference>
<dbReference type="InterPro" id="IPR023198">
    <property type="entry name" value="PGP-like_dom2"/>
</dbReference>
<dbReference type="InterPro" id="IPR052550">
    <property type="entry name" value="Pyrimidine_5'-ntase_YjjG"/>
</dbReference>
<dbReference type="InterPro" id="IPR023214">
    <property type="entry name" value="HAD_sf"/>
</dbReference>
<dbReference type="SFLD" id="SFLDS00003">
    <property type="entry name" value="Haloacid_Dehalogenase"/>
    <property type="match status" value="1"/>
</dbReference>
<dbReference type="NCBIfam" id="TIGR01549">
    <property type="entry name" value="HAD-SF-IA-v1"/>
    <property type="match status" value="1"/>
</dbReference>
<dbReference type="PANTHER" id="PTHR47478">
    <property type="match status" value="1"/>
</dbReference>
<keyword evidence="3" id="KW-1185">Reference proteome</keyword>
<dbReference type="NCBIfam" id="TIGR01509">
    <property type="entry name" value="HAD-SF-IA-v3"/>
    <property type="match status" value="1"/>
</dbReference>
<comment type="similarity">
    <text evidence="1">Belongs to the HAD-like hydrolase superfamily.</text>
</comment>
<evidence type="ECO:0000313" key="2">
    <source>
        <dbReference type="EMBL" id="QLH77818.1"/>
    </source>
</evidence>
<dbReference type="Proteomes" id="UP000509667">
    <property type="component" value="Chromosome"/>
</dbReference>
<dbReference type="InterPro" id="IPR036412">
    <property type="entry name" value="HAD-like_sf"/>
</dbReference>
<proteinExistence type="inferred from homology"/>
<dbReference type="EMBL" id="CP058910">
    <property type="protein sequence ID" value="QLH77818.1"/>
    <property type="molecule type" value="Genomic_DNA"/>
</dbReference>
<dbReference type="GO" id="GO:0016787">
    <property type="term" value="F:hydrolase activity"/>
    <property type="evidence" value="ECO:0007669"/>
    <property type="project" value="UniProtKB-KW"/>
</dbReference>
<dbReference type="GeneID" id="56078423"/>
<dbReference type="OrthoDB" id="131325at2157"/>
<reference evidence="2 3" key="1">
    <citation type="submission" date="2020-07" db="EMBL/GenBank/DDBJ databases">
        <title>Halosimplex pelagicum sp. nov. and Halosimplex rubrum sp. nov., isolated from salted brown alga Laminaria, and emended description of the genus Halosimplex.</title>
        <authorList>
            <person name="Cui H."/>
        </authorList>
    </citation>
    <scope>NUCLEOTIDE SEQUENCE [LARGE SCALE GENOMIC DNA]</scope>
    <source>
        <strain evidence="2 3">R27</strain>
    </source>
</reference>
<dbReference type="Gene3D" id="1.10.150.240">
    <property type="entry name" value="Putative phosphatase, domain 2"/>
    <property type="match status" value="1"/>
</dbReference>
<accession>A0A7D5P570</accession>
<evidence type="ECO:0000313" key="3">
    <source>
        <dbReference type="Proteomes" id="UP000509667"/>
    </source>
</evidence>
<dbReference type="SUPFAM" id="SSF56784">
    <property type="entry name" value="HAD-like"/>
    <property type="match status" value="1"/>
</dbReference>
<dbReference type="AlphaFoldDB" id="A0A7D5P570"/>
<dbReference type="PANTHER" id="PTHR47478:SF1">
    <property type="entry name" value="PYRIMIDINE 5'-NUCLEOTIDASE YJJG"/>
    <property type="match status" value="1"/>
</dbReference>
<organism evidence="2 3">
    <name type="scientific">Halosimplex rubrum</name>
    <dbReference type="NCBI Taxonomy" id="869889"/>
    <lineage>
        <taxon>Archaea</taxon>
        <taxon>Methanobacteriati</taxon>
        <taxon>Methanobacteriota</taxon>
        <taxon>Stenosarchaea group</taxon>
        <taxon>Halobacteria</taxon>
        <taxon>Halobacteriales</taxon>
        <taxon>Haloarculaceae</taxon>
        <taxon>Halosimplex</taxon>
    </lineage>
</organism>
<name>A0A7D5P570_9EURY</name>
<sequence length="209" mass="22825">MAAVFFDVDGTIVRWRGDYADVLADAFDRAAGTHREAWLERYDERFFAHFGAFADDPYRRAFADVCDEHAVDADPETLAETLVAAEFDAVEPVPGVEAAVDALADRHTLGILTNGVPDVQFGKVAEVGLLDRFDARVASHDPAVEATKPDADIYEAAKSRVDAERYVMVGDDREPDIDGAREHGFETVHVDATAADLSAPDFRTLAVLL</sequence>
<dbReference type="InterPro" id="IPR006439">
    <property type="entry name" value="HAD-SF_hydro_IA"/>
</dbReference>
<dbReference type="KEGG" id="hrr:HZS55_11130"/>
<protein>
    <submittedName>
        <fullName evidence="2">HAD family hydrolase</fullName>
    </submittedName>
</protein>
<evidence type="ECO:0000256" key="1">
    <source>
        <dbReference type="ARBA" id="ARBA00007958"/>
    </source>
</evidence>
<gene>
    <name evidence="2" type="ORF">HZS55_11130</name>
</gene>